<comment type="caution">
    <text evidence="2">The sequence shown here is derived from an EMBL/GenBank/DDBJ whole genome shotgun (WGS) entry which is preliminary data.</text>
</comment>
<feature type="domain" description="DUF5666" evidence="1">
    <location>
        <begin position="498"/>
        <end position="563"/>
    </location>
</feature>
<feature type="domain" description="DUF5666" evidence="1">
    <location>
        <begin position="409"/>
        <end position="469"/>
    </location>
</feature>
<dbReference type="RefSeq" id="WP_126828269.1">
    <property type="nucleotide sequence ID" value="NZ_PIQG01000004.1"/>
</dbReference>
<evidence type="ECO:0000259" key="1">
    <source>
        <dbReference type="Pfam" id="PF18914"/>
    </source>
</evidence>
<keyword evidence="3" id="KW-1185">Reference proteome</keyword>
<evidence type="ECO:0000313" key="2">
    <source>
        <dbReference type="EMBL" id="RUO76493.1"/>
    </source>
</evidence>
<dbReference type="InterPro" id="IPR043724">
    <property type="entry name" value="DUF5666"/>
</dbReference>
<dbReference type="OrthoDB" id="5622949at2"/>
<organism evidence="2 3">
    <name type="scientific">Pseudidiomarina taiwanensis</name>
    <dbReference type="NCBI Taxonomy" id="337250"/>
    <lineage>
        <taxon>Bacteria</taxon>
        <taxon>Pseudomonadati</taxon>
        <taxon>Pseudomonadota</taxon>
        <taxon>Gammaproteobacteria</taxon>
        <taxon>Alteromonadales</taxon>
        <taxon>Idiomarinaceae</taxon>
        <taxon>Pseudidiomarina</taxon>
    </lineage>
</organism>
<evidence type="ECO:0000313" key="3">
    <source>
        <dbReference type="Proteomes" id="UP000288279"/>
    </source>
</evidence>
<feature type="domain" description="DUF5666" evidence="1">
    <location>
        <begin position="261"/>
        <end position="316"/>
    </location>
</feature>
<dbReference type="AlphaFoldDB" id="A0A432ZEX7"/>
<feature type="domain" description="DUF5666" evidence="1">
    <location>
        <begin position="331"/>
        <end position="384"/>
    </location>
</feature>
<dbReference type="Pfam" id="PF18914">
    <property type="entry name" value="DUF5666"/>
    <property type="match status" value="6"/>
</dbReference>
<proteinExistence type="predicted"/>
<feature type="domain" description="DUF5666" evidence="1">
    <location>
        <begin position="188"/>
        <end position="241"/>
    </location>
</feature>
<dbReference type="Proteomes" id="UP000288279">
    <property type="component" value="Unassembled WGS sequence"/>
</dbReference>
<sequence>MKFKLAPFYVIPFIVAGCGGSSGSDEVVAVAPPVAPPVSSSDTTLKTGVISGFGSVYIDGKRYLTDSANIIINGAAGQSTDALKVGMRITLKTDDDSADTPSATELEYNTEVEGNVQAIDRTNRIITVAGIEIVYDDLTHFIGTSESLLTVGERIEASGYALADGQFLASLIKIDNDAQGKTEQTISGLVSQLNTTQMTFTIGSVTVDYRNARVEGTLQDATKVKVEGQLNGSTLTAAEVEVESRDYNSDDNGYDEVEVDGTVTAYDSANRVIEVNGQAYELSQNLSFEHGSEADIVIGAVVELKLTFTNGTPQVVRIEFKHRDYNDGKVKGVITALDTTQKSLEINGITYYATSTTRYEDDDDQYISFNSLQINDFVELVYQFDGINNLILRLELEDDQDRFGETEIKGSVSAVSETEFTVAGLVIPYVDQAAYIVNDVRVSKADFIAAMAVSVYVEVEGMFDSSNTFIPSQYEIDEKDERDDDHDKNSKTGYVELEGRVTELLSATSFRLNGEEVEMSQATDLEINDRQVTLSEFMANVQVGTIVEVEGVWTDTHVITAYEAEID</sequence>
<dbReference type="PROSITE" id="PS51257">
    <property type="entry name" value="PROKAR_LIPOPROTEIN"/>
    <property type="match status" value="1"/>
</dbReference>
<feature type="domain" description="DUF5666" evidence="1">
    <location>
        <begin position="113"/>
        <end position="173"/>
    </location>
</feature>
<reference evidence="2 3" key="1">
    <citation type="journal article" date="2011" name="Front. Microbiol.">
        <title>Genomic signatures of strain selection and enhancement in Bacillus atrophaeus var. globigii, a historical biowarfare simulant.</title>
        <authorList>
            <person name="Gibbons H.S."/>
            <person name="Broomall S.M."/>
            <person name="McNew L.A."/>
            <person name="Daligault H."/>
            <person name="Chapman C."/>
            <person name="Bruce D."/>
            <person name="Karavis M."/>
            <person name="Krepps M."/>
            <person name="McGregor P.A."/>
            <person name="Hong C."/>
            <person name="Park K.H."/>
            <person name="Akmal A."/>
            <person name="Feldman A."/>
            <person name="Lin J.S."/>
            <person name="Chang W.E."/>
            <person name="Higgs B.W."/>
            <person name="Demirev P."/>
            <person name="Lindquist J."/>
            <person name="Liem A."/>
            <person name="Fochler E."/>
            <person name="Read T.D."/>
            <person name="Tapia R."/>
            <person name="Johnson S."/>
            <person name="Bishop-Lilly K.A."/>
            <person name="Detter C."/>
            <person name="Han C."/>
            <person name="Sozhamannan S."/>
            <person name="Rosenzweig C.N."/>
            <person name="Skowronski E.W."/>
        </authorList>
    </citation>
    <scope>NUCLEOTIDE SEQUENCE [LARGE SCALE GENOMIC DNA]</scope>
    <source>
        <strain evidence="2 3">PIT1</strain>
    </source>
</reference>
<name>A0A432ZEX7_9GAMM</name>
<accession>A0A432ZEX7</accession>
<protein>
    <recommendedName>
        <fullName evidence="1">DUF5666 domain-containing protein</fullName>
    </recommendedName>
</protein>
<dbReference type="EMBL" id="PIQG01000004">
    <property type="protein sequence ID" value="RUO76493.1"/>
    <property type="molecule type" value="Genomic_DNA"/>
</dbReference>
<gene>
    <name evidence="2" type="ORF">CWI83_09060</name>
</gene>